<evidence type="ECO:0000313" key="4">
    <source>
        <dbReference type="EMBL" id="SFT93903.1"/>
    </source>
</evidence>
<feature type="DNA-binding region" description="H-T-H motif" evidence="2">
    <location>
        <begin position="51"/>
        <end position="70"/>
    </location>
</feature>
<dbReference type="EMBL" id="FPAT01000014">
    <property type="protein sequence ID" value="SFT93903.1"/>
    <property type="molecule type" value="Genomic_DNA"/>
</dbReference>
<dbReference type="InterPro" id="IPR009057">
    <property type="entry name" value="Homeodomain-like_sf"/>
</dbReference>
<evidence type="ECO:0000259" key="3">
    <source>
        <dbReference type="PROSITE" id="PS50977"/>
    </source>
</evidence>
<sequence length="234" mass="26008">MCDGMSAVRASRDPAADVSTSDWRVFAGEELSPILRGALEMFHEHGYHGTSVRMIANRVGVTVPALYYHYENKQAMLAALLESGLRELVTRARQAVAESSEDPVERFANLVECLVLCMTHRLQWASLDSELRHLDSVNREHYAALRKEIETLFATILHTGTQRGIFDTAGVTDTARALLGMFQAIVTWYDPAGSVSPEKLAERYVGIAARCVGVSEQVLRWLDSRGGTRPDRTE</sequence>
<dbReference type="InterPro" id="IPR001647">
    <property type="entry name" value="HTH_TetR"/>
</dbReference>
<dbReference type="SUPFAM" id="SSF46689">
    <property type="entry name" value="Homeodomain-like"/>
    <property type="match status" value="1"/>
</dbReference>
<reference evidence="5" key="1">
    <citation type="submission" date="2016-10" db="EMBL/GenBank/DDBJ databases">
        <authorList>
            <person name="Varghese N."/>
            <person name="Submissions S."/>
        </authorList>
    </citation>
    <scope>NUCLEOTIDE SEQUENCE [LARGE SCALE GENOMIC DNA]</scope>
    <source>
        <strain evidence="5">DSM 45501</strain>
    </source>
</reference>
<evidence type="ECO:0000256" key="1">
    <source>
        <dbReference type="ARBA" id="ARBA00023125"/>
    </source>
</evidence>
<protein>
    <submittedName>
        <fullName evidence="4">Transcriptional regulator, TetR family</fullName>
    </submittedName>
</protein>
<accession>A0A1I7C3B8</accession>
<evidence type="ECO:0000313" key="5">
    <source>
        <dbReference type="Proteomes" id="UP000199165"/>
    </source>
</evidence>
<dbReference type="InterPro" id="IPR050109">
    <property type="entry name" value="HTH-type_TetR-like_transc_reg"/>
</dbReference>
<dbReference type="InterPro" id="IPR036271">
    <property type="entry name" value="Tet_transcr_reg_TetR-rel_C_sf"/>
</dbReference>
<name>A0A1I7C3B8_9ACTN</name>
<dbReference type="GO" id="GO:0000976">
    <property type="term" value="F:transcription cis-regulatory region binding"/>
    <property type="evidence" value="ECO:0007669"/>
    <property type="project" value="TreeGrafter"/>
</dbReference>
<keyword evidence="1 2" id="KW-0238">DNA-binding</keyword>
<dbReference type="PANTHER" id="PTHR30055">
    <property type="entry name" value="HTH-TYPE TRANSCRIPTIONAL REGULATOR RUTR"/>
    <property type="match status" value="1"/>
</dbReference>
<dbReference type="Pfam" id="PF17932">
    <property type="entry name" value="TetR_C_24"/>
    <property type="match status" value="1"/>
</dbReference>
<gene>
    <name evidence="4" type="ORF">SAMN04487904_11420</name>
</gene>
<dbReference type="STRING" id="995060.SAMN04487904_11420"/>
<dbReference type="PANTHER" id="PTHR30055:SF237">
    <property type="entry name" value="TRANSCRIPTIONAL REPRESSOR MCE3R"/>
    <property type="match status" value="1"/>
</dbReference>
<dbReference type="Proteomes" id="UP000199165">
    <property type="component" value="Unassembled WGS sequence"/>
</dbReference>
<evidence type="ECO:0000256" key="2">
    <source>
        <dbReference type="PROSITE-ProRule" id="PRU00335"/>
    </source>
</evidence>
<feature type="domain" description="HTH tetR-type" evidence="3">
    <location>
        <begin position="28"/>
        <end position="88"/>
    </location>
</feature>
<dbReference type="GO" id="GO:0003700">
    <property type="term" value="F:DNA-binding transcription factor activity"/>
    <property type="evidence" value="ECO:0007669"/>
    <property type="project" value="TreeGrafter"/>
</dbReference>
<keyword evidence="5" id="KW-1185">Reference proteome</keyword>
<organism evidence="4 5">
    <name type="scientific">Actinopolyspora righensis</name>
    <dbReference type="NCBI Taxonomy" id="995060"/>
    <lineage>
        <taxon>Bacteria</taxon>
        <taxon>Bacillati</taxon>
        <taxon>Actinomycetota</taxon>
        <taxon>Actinomycetes</taxon>
        <taxon>Actinopolysporales</taxon>
        <taxon>Actinopolysporaceae</taxon>
        <taxon>Actinopolyspora</taxon>
        <taxon>Actinopolyspora alba group</taxon>
    </lineage>
</organism>
<dbReference type="InterPro" id="IPR041490">
    <property type="entry name" value="KstR2_TetR_C"/>
</dbReference>
<dbReference type="PRINTS" id="PR00455">
    <property type="entry name" value="HTHTETR"/>
</dbReference>
<dbReference type="AlphaFoldDB" id="A0A1I7C3B8"/>
<dbReference type="Pfam" id="PF00440">
    <property type="entry name" value="TetR_N"/>
    <property type="match status" value="1"/>
</dbReference>
<proteinExistence type="predicted"/>
<dbReference type="SUPFAM" id="SSF48498">
    <property type="entry name" value="Tetracyclin repressor-like, C-terminal domain"/>
    <property type="match status" value="1"/>
</dbReference>
<dbReference type="Gene3D" id="1.10.357.10">
    <property type="entry name" value="Tetracycline Repressor, domain 2"/>
    <property type="match status" value="1"/>
</dbReference>
<dbReference type="PROSITE" id="PS50977">
    <property type="entry name" value="HTH_TETR_2"/>
    <property type="match status" value="1"/>
</dbReference>